<dbReference type="EMBL" id="LSBJ02000007">
    <property type="protein sequence ID" value="OAQ62102.1"/>
    <property type="molecule type" value="Genomic_DNA"/>
</dbReference>
<accession>A0A179F9H7</accession>
<dbReference type="RefSeq" id="XP_018139806.1">
    <property type="nucleotide sequence ID" value="XM_018294360.1"/>
</dbReference>
<dbReference type="KEGG" id="pchm:VFPPC_16607"/>
<dbReference type="AlphaFoldDB" id="A0A179F9H7"/>
<gene>
    <name evidence="1" type="ORF">VFPPC_16607</name>
</gene>
<proteinExistence type="predicted"/>
<sequence length="100" mass="11146">MQRTAEITQYSRSSHLLMSQDANWEATKRQIAAVGCDGSNRWTKHQHKARNFATVEARASYGKSELPVSHQCGELSSLGVAACLTHCFRFDHAPGSRQLE</sequence>
<reference evidence="1 2" key="1">
    <citation type="journal article" date="2016" name="PLoS Pathog.">
        <title>Biosynthesis of antibiotic leucinostatins in bio-control fungus Purpureocillium lilacinum and their inhibition on phytophthora revealed by genome mining.</title>
        <authorList>
            <person name="Wang G."/>
            <person name="Liu Z."/>
            <person name="Lin R."/>
            <person name="Li E."/>
            <person name="Mao Z."/>
            <person name="Ling J."/>
            <person name="Yang Y."/>
            <person name="Yin W.B."/>
            <person name="Xie B."/>
        </authorList>
    </citation>
    <scope>NUCLEOTIDE SEQUENCE [LARGE SCALE GENOMIC DNA]</scope>
    <source>
        <strain evidence="1">170</strain>
    </source>
</reference>
<protein>
    <submittedName>
        <fullName evidence="1">Uncharacterized protein</fullName>
    </submittedName>
</protein>
<evidence type="ECO:0000313" key="2">
    <source>
        <dbReference type="Proteomes" id="UP000078397"/>
    </source>
</evidence>
<evidence type="ECO:0000313" key="1">
    <source>
        <dbReference type="EMBL" id="OAQ62102.1"/>
    </source>
</evidence>
<organism evidence="1 2">
    <name type="scientific">Pochonia chlamydosporia 170</name>
    <dbReference type="NCBI Taxonomy" id="1380566"/>
    <lineage>
        <taxon>Eukaryota</taxon>
        <taxon>Fungi</taxon>
        <taxon>Dikarya</taxon>
        <taxon>Ascomycota</taxon>
        <taxon>Pezizomycotina</taxon>
        <taxon>Sordariomycetes</taxon>
        <taxon>Hypocreomycetidae</taxon>
        <taxon>Hypocreales</taxon>
        <taxon>Clavicipitaceae</taxon>
        <taxon>Pochonia</taxon>
    </lineage>
</organism>
<dbReference type="GeneID" id="28858354"/>
<keyword evidence="2" id="KW-1185">Reference proteome</keyword>
<comment type="caution">
    <text evidence="1">The sequence shown here is derived from an EMBL/GenBank/DDBJ whole genome shotgun (WGS) entry which is preliminary data.</text>
</comment>
<name>A0A179F9H7_METCM</name>
<dbReference type="Proteomes" id="UP000078397">
    <property type="component" value="Unassembled WGS sequence"/>
</dbReference>